<reference evidence="2 3" key="1">
    <citation type="submission" date="2015-08" db="EMBL/GenBank/DDBJ databases">
        <title>Next Generation Sequencing and Analysis of the Genome of Puccinia sorghi L Schw, the Causal Agent of Maize Common Rust.</title>
        <authorList>
            <person name="Rochi L."/>
            <person name="Burguener G."/>
            <person name="Darino M."/>
            <person name="Turjanski A."/>
            <person name="Kreff E."/>
            <person name="Dieguez M.J."/>
            <person name="Sacco F."/>
        </authorList>
    </citation>
    <scope>NUCLEOTIDE SEQUENCE [LARGE SCALE GENOMIC DNA]</scope>
    <source>
        <strain evidence="2 3">RO10H11247</strain>
    </source>
</reference>
<dbReference type="EMBL" id="LAVV01012316">
    <property type="protein sequence ID" value="KNZ46807.1"/>
    <property type="molecule type" value="Genomic_DNA"/>
</dbReference>
<comment type="caution">
    <text evidence="2">The sequence shown here is derived from an EMBL/GenBank/DDBJ whole genome shotgun (WGS) entry which is preliminary data.</text>
</comment>
<feature type="compositionally biased region" description="Basic and acidic residues" evidence="1">
    <location>
        <begin position="24"/>
        <end position="39"/>
    </location>
</feature>
<evidence type="ECO:0000313" key="2">
    <source>
        <dbReference type="EMBL" id="KNZ46807.1"/>
    </source>
</evidence>
<dbReference type="Proteomes" id="UP000037035">
    <property type="component" value="Unassembled WGS sequence"/>
</dbReference>
<keyword evidence="3" id="KW-1185">Reference proteome</keyword>
<organism evidence="2 3">
    <name type="scientific">Puccinia sorghi</name>
    <dbReference type="NCBI Taxonomy" id="27349"/>
    <lineage>
        <taxon>Eukaryota</taxon>
        <taxon>Fungi</taxon>
        <taxon>Dikarya</taxon>
        <taxon>Basidiomycota</taxon>
        <taxon>Pucciniomycotina</taxon>
        <taxon>Pucciniomycetes</taxon>
        <taxon>Pucciniales</taxon>
        <taxon>Pucciniaceae</taxon>
        <taxon>Puccinia</taxon>
    </lineage>
</organism>
<sequence length="97" mass="10419">MSSQWPMSNQADSHPAVESAPEVSLRRDNNAQEEQEGHGLPDPQIIDLSAGHQSSTADPSVHLRQEILQGLTRDSLLVPGLAPADHLFAYSKAIPTG</sequence>
<feature type="compositionally biased region" description="Polar residues" evidence="1">
    <location>
        <begin position="1"/>
        <end position="12"/>
    </location>
</feature>
<proteinExistence type="predicted"/>
<evidence type="ECO:0000313" key="3">
    <source>
        <dbReference type="Proteomes" id="UP000037035"/>
    </source>
</evidence>
<accession>A0A0L6UEX9</accession>
<gene>
    <name evidence="2" type="ORF">VP01_693g3</name>
</gene>
<name>A0A0L6UEX9_9BASI</name>
<dbReference type="AlphaFoldDB" id="A0A0L6UEX9"/>
<evidence type="ECO:0000256" key="1">
    <source>
        <dbReference type="SAM" id="MobiDB-lite"/>
    </source>
</evidence>
<dbReference type="VEuPathDB" id="FungiDB:VP01_693g3"/>
<protein>
    <submittedName>
        <fullName evidence="2">Uncharacterized protein</fullName>
    </submittedName>
</protein>
<dbReference type="OrthoDB" id="2506369at2759"/>
<feature type="region of interest" description="Disordered" evidence="1">
    <location>
        <begin position="1"/>
        <end position="59"/>
    </location>
</feature>